<dbReference type="PANTHER" id="PTHR34693">
    <property type="entry name" value="PROTEIN PAR32"/>
    <property type="match status" value="1"/>
</dbReference>
<dbReference type="AlphaFoldDB" id="A0A2T0FES0"/>
<reference evidence="2 3" key="1">
    <citation type="submission" date="2017-04" db="EMBL/GenBank/DDBJ databases">
        <title>Genome sequencing of [Candida] sorbophila.</title>
        <authorList>
            <person name="Ahn J.O."/>
        </authorList>
    </citation>
    <scope>NUCLEOTIDE SEQUENCE [LARGE SCALE GENOMIC DNA]</scope>
    <source>
        <strain evidence="2 3">DS02</strain>
    </source>
</reference>
<dbReference type="OrthoDB" id="2537432at2759"/>
<feature type="compositionally biased region" description="Low complexity" evidence="1">
    <location>
        <begin position="100"/>
        <end position="111"/>
    </location>
</feature>
<accession>A0A2T0FES0</accession>
<organism evidence="2 3">
    <name type="scientific">Wickerhamiella sorbophila</name>
    <dbReference type="NCBI Taxonomy" id="45607"/>
    <lineage>
        <taxon>Eukaryota</taxon>
        <taxon>Fungi</taxon>
        <taxon>Dikarya</taxon>
        <taxon>Ascomycota</taxon>
        <taxon>Saccharomycotina</taxon>
        <taxon>Dipodascomycetes</taxon>
        <taxon>Dipodascales</taxon>
        <taxon>Trichomonascaceae</taxon>
        <taxon>Wickerhamiella</taxon>
    </lineage>
</organism>
<sequence>MVLTGRGGFGNYVKANIPETVPISPAPIQHVKSPTYKFRTGRGGFGNTIEASELEPITPNQYLDEMHRQSEIEPRKYMIGRGGLGNFVNRNGMSAAATRSDLSSTFSSGSEGSDDLVSPVTSSPLDMFRPVRSKMWDRMVRPSKTR</sequence>
<evidence type="ECO:0000313" key="2">
    <source>
        <dbReference type="EMBL" id="PRT53470.1"/>
    </source>
</evidence>
<proteinExistence type="predicted"/>
<comment type="caution">
    <text evidence="2">The sequence shown here is derived from an EMBL/GenBank/DDBJ whole genome shotgun (WGS) entry which is preliminary data.</text>
</comment>
<protein>
    <submittedName>
        <fullName evidence="2">Uncharacterized protein</fullName>
    </submittedName>
</protein>
<dbReference type="InterPro" id="IPR022024">
    <property type="entry name" value="DUF3602"/>
</dbReference>
<evidence type="ECO:0000256" key="1">
    <source>
        <dbReference type="SAM" id="MobiDB-lite"/>
    </source>
</evidence>
<dbReference type="InterPro" id="IPR053203">
    <property type="entry name" value="Cisplatin_resist-associated"/>
</dbReference>
<dbReference type="EMBL" id="NDIQ01000001">
    <property type="protein sequence ID" value="PRT53470.1"/>
    <property type="molecule type" value="Genomic_DNA"/>
</dbReference>
<name>A0A2T0FES0_9ASCO</name>
<dbReference type="Proteomes" id="UP000238350">
    <property type="component" value="Unassembled WGS sequence"/>
</dbReference>
<gene>
    <name evidence="2" type="ORF">B9G98_01090</name>
</gene>
<dbReference type="GeneID" id="36514839"/>
<keyword evidence="3" id="KW-1185">Reference proteome</keyword>
<feature type="region of interest" description="Disordered" evidence="1">
    <location>
        <begin position="98"/>
        <end position="124"/>
    </location>
</feature>
<dbReference type="RefSeq" id="XP_024663416.1">
    <property type="nucleotide sequence ID" value="XM_024807648.1"/>
</dbReference>
<dbReference type="PANTHER" id="PTHR34693:SF1">
    <property type="entry name" value="PROTEIN PAR32"/>
    <property type="match status" value="1"/>
</dbReference>
<dbReference type="Pfam" id="PF12223">
    <property type="entry name" value="DUF3602"/>
    <property type="match status" value="1"/>
</dbReference>
<evidence type="ECO:0000313" key="3">
    <source>
        <dbReference type="Proteomes" id="UP000238350"/>
    </source>
</evidence>